<reference evidence="2" key="1">
    <citation type="submission" date="2016-06" db="EMBL/GenBank/DDBJ databases">
        <title>Parallel loss of symbiosis genes in relatives of nitrogen-fixing non-legume Parasponia.</title>
        <authorList>
            <person name="Van Velzen R."/>
            <person name="Holmer R."/>
            <person name="Bu F."/>
            <person name="Rutten L."/>
            <person name="Van Zeijl A."/>
            <person name="Liu W."/>
            <person name="Santuari L."/>
            <person name="Cao Q."/>
            <person name="Sharma T."/>
            <person name="Shen D."/>
            <person name="Roswanjaya Y."/>
            <person name="Wardhani T."/>
            <person name="Kalhor M.S."/>
            <person name="Jansen J."/>
            <person name="Van den Hoogen J."/>
            <person name="Gungor B."/>
            <person name="Hartog M."/>
            <person name="Hontelez J."/>
            <person name="Verver J."/>
            <person name="Yang W.-C."/>
            <person name="Schijlen E."/>
            <person name="Repin R."/>
            <person name="Schilthuizen M."/>
            <person name="Schranz E."/>
            <person name="Heidstra R."/>
            <person name="Miyata K."/>
            <person name="Fedorova E."/>
            <person name="Kohlen W."/>
            <person name="Bisseling T."/>
            <person name="Smit S."/>
            <person name="Geurts R."/>
        </authorList>
    </citation>
    <scope>NUCLEOTIDE SEQUENCE [LARGE SCALE GENOMIC DNA]</scope>
    <source>
        <strain evidence="2">cv. WU1-14</strain>
    </source>
</reference>
<comment type="caution">
    <text evidence="1">The sequence shown here is derived from an EMBL/GenBank/DDBJ whole genome shotgun (WGS) entry which is preliminary data.</text>
</comment>
<proteinExistence type="predicted"/>
<gene>
    <name evidence="1" type="ORF">PanWU01x14_216380</name>
</gene>
<dbReference type="EMBL" id="JXTB01000233">
    <property type="protein sequence ID" value="PON51394.1"/>
    <property type="molecule type" value="Genomic_DNA"/>
</dbReference>
<keyword evidence="2" id="KW-1185">Reference proteome</keyword>
<accession>A0A2P5BRN0</accession>
<evidence type="ECO:0000313" key="1">
    <source>
        <dbReference type="EMBL" id="PON51394.1"/>
    </source>
</evidence>
<name>A0A2P5BRN0_PARAD</name>
<protein>
    <submittedName>
        <fullName evidence="1">Uncharacterized protein</fullName>
    </submittedName>
</protein>
<dbReference type="Proteomes" id="UP000237105">
    <property type="component" value="Unassembled WGS sequence"/>
</dbReference>
<sequence>MSCHNHYIYTYVSLITGNIKRRTSTIIRNSGVCTHFHQHLHHRTVPIGRSSIQRRTTIAAPSVLIRTRLHQRPRTPHVSFPCGHMQRSPPLLIPTIQRTRSPHPHQPQNLLRPIKRRRHVELSTIIAVVIIIVPLRFLCPHAPTCHGPNLQPGIEKQTHHAPGDRLGLLRRQLGQDRFPPLDQAPGRVAVPAADGVAEESGPHERDLELVVLSRRVRVGGEPGADGVGVGFLRPGPGEEGVRGGLDEEAIGRGARVGGREVGLGLEDDLEGGAG</sequence>
<dbReference type="AlphaFoldDB" id="A0A2P5BRN0"/>
<evidence type="ECO:0000313" key="2">
    <source>
        <dbReference type="Proteomes" id="UP000237105"/>
    </source>
</evidence>
<organism evidence="1 2">
    <name type="scientific">Parasponia andersonii</name>
    <name type="common">Sponia andersonii</name>
    <dbReference type="NCBI Taxonomy" id="3476"/>
    <lineage>
        <taxon>Eukaryota</taxon>
        <taxon>Viridiplantae</taxon>
        <taxon>Streptophyta</taxon>
        <taxon>Embryophyta</taxon>
        <taxon>Tracheophyta</taxon>
        <taxon>Spermatophyta</taxon>
        <taxon>Magnoliopsida</taxon>
        <taxon>eudicotyledons</taxon>
        <taxon>Gunneridae</taxon>
        <taxon>Pentapetalae</taxon>
        <taxon>rosids</taxon>
        <taxon>fabids</taxon>
        <taxon>Rosales</taxon>
        <taxon>Cannabaceae</taxon>
        <taxon>Parasponia</taxon>
    </lineage>
</organism>